<dbReference type="AlphaFoldDB" id="M0PK85"/>
<name>M0PK85_9EURY</name>
<feature type="compositionally biased region" description="Polar residues" evidence="1">
    <location>
        <begin position="333"/>
        <end position="359"/>
    </location>
</feature>
<feature type="region of interest" description="Disordered" evidence="1">
    <location>
        <begin position="289"/>
        <end position="359"/>
    </location>
</feature>
<accession>M0PK85</accession>
<proteinExistence type="predicted"/>
<dbReference type="Pfam" id="PF14258">
    <property type="entry name" value="DUF4350"/>
    <property type="match status" value="1"/>
</dbReference>
<evidence type="ECO:0000313" key="3">
    <source>
        <dbReference type="EMBL" id="EMA70004.1"/>
    </source>
</evidence>
<dbReference type="PATRIC" id="fig|1230456.3.peg.117"/>
<evidence type="ECO:0000313" key="4">
    <source>
        <dbReference type="Proteomes" id="UP000011546"/>
    </source>
</evidence>
<keyword evidence="4" id="KW-1185">Reference proteome</keyword>
<dbReference type="Proteomes" id="UP000011546">
    <property type="component" value="Unassembled WGS sequence"/>
</dbReference>
<organism evidence="3 4">
    <name type="scientific">Halorubrum kocurii JCM 14978</name>
    <dbReference type="NCBI Taxonomy" id="1230456"/>
    <lineage>
        <taxon>Archaea</taxon>
        <taxon>Methanobacteriati</taxon>
        <taxon>Methanobacteriota</taxon>
        <taxon>Stenosarchaea group</taxon>
        <taxon>Halobacteria</taxon>
        <taxon>Halobacteriales</taxon>
        <taxon>Haloferacaceae</taxon>
        <taxon>Halorubrum</taxon>
    </lineage>
</organism>
<evidence type="ECO:0000256" key="1">
    <source>
        <dbReference type="SAM" id="MobiDB-lite"/>
    </source>
</evidence>
<evidence type="ECO:0000259" key="2">
    <source>
        <dbReference type="Pfam" id="PF14258"/>
    </source>
</evidence>
<dbReference type="InterPro" id="IPR025646">
    <property type="entry name" value="DUF4350"/>
</dbReference>
<dbReference type="EMBL" id="AOJH01000006">
    <property type="protein sequence ID" value="EMA70004.1"/>
    <property type="molecule type" value="Genomic_DNA"/>
</dbReference>
<feature type="compositionally biased region" description="Basic and acidic residues" evidence="1">
    <location>
        <begin position="303"/>
        <end position="329"/>
    </location>
</feature>
<gene>
    <name evidence="3" type="ORF">C468_00675</name>
</gene>
<protein>
    <recommendedName>
        <fullName evidence="2">DUF4350 domain-containing protein</fullName>
    </recommendedName>
</protein>
<comment type="caution">
    <text evidence="3">The sequence shown here is derived from an EMBL/GenBank/DDBJ whole genome shotgun (WGS) entry which is preliminary data.</text>
</comment>
<dbReference type="STRING" id="1230456.C468_00675"/>
<reference evidence="3 4" key="1">
    <citation type="journal article" date="2014" name="PLoS Genet.">
        <title>Phylogenetically driven sequencing of extremely halophilic archaea reveals strategies for static and dynamic osmo-response.</title>
        <authorList>
            <person name="Becker E.A."/>
            <person name="Seitzer P.M."/>
            <person name="Tritt A."/>
            <person name="Larsen D."/>
            <person name="Krusor M."/>
            <person name="Yao A.I."/>
            <person name="Wu D."/>
            <person name="Madern D."/>
            <person name="Eisen J.A."/>
            <person name="Darling A.E."/>
            <person name="Facciotti M.T."/>
        </authorList>
    </citation>
    <scope>NUCLEOTIDE SEQUENCE [LARGE SCALE GENOMIC DNA]</scope>
    <source>
        <strain evidence="3 4">JCM 14978</strain>
    </source>
</reference>
<feature type="compositionally biased region" description="Low complexity" evidence="1">
    <location>
        <begin position="289"/>
        <end position="302"/>
    </location>
</feature>
<sequence>MVFVAVLLVTLITTGVAVGTSSTPYGSYNYDWDGTSDSRTVAADAGADVEIVRSPAGYHRTAAENATAFILEPTEPYADTEADAVASFLDRGGTVVVAAEGGGEANRLLTELDVSSRFDGRPLRDEQRHYRSPALPVGTPVRDTSATSDVSRVTLNHGTAVTASDSGTVLVNSSGFSYLDANANGELDPTEPVQEYPIVVREDVGNGSVLLVSDGSVFINEMLDRTDNRQFAANLLGGSETLIVDHQRRPAIPDVIAFLLTTADSPLRLLLLAAALVTAVGVAWRRVTASTDGDSSDTPTGDQHPRAALKEELSERRPDWDDERVDRVAAEFTTDNPGSKFTTDNPGSKFTTDDPGSNN</sequence>
<feature type="domain" description="DUF4350" evidence="2">
    <location>
        <begin position="27"/>
        <end position="236"/>
    </location>
</feature>